<gene>
    <name evidence="2" type="ORF">CVP05_03905</name>
</gene>
<reference evidence="2 3" key="1">
    <citation type="submission" date="2017-11" db="EMBL/GenBank/DDBJ databases">
        <title>Reclassification of Bisgaard taxon 7 as Conservatibacter flavescens gen. nov., sp. nov.</title>
        <authorList>
            <person name="Christensen H."/>
        </authorList>
    </citation>
    <scope>NUCLEOTIDE SEQUENCE [LARGE SCALE GENOMIC DNA]</scope>
    <source>
        <strain evidence="2 3">7_4</strain>
    </source>
</reference>
<organism evidence="2 3">
    <name type="scientific">Conservatibacter flavescens</name>
    <dbReference type="NCBI Taxonomy" id="28161"/>
    <lineage>
        <taxon>Bacteria</taxon>
        <taxon>Pseudomonadati</taxon>
        <taxon>Pseudomonadota</taxon>
        <taxon>Gammaproteobacteria</taxon>
        <taxon>Pasteurellales</taxon>
        <taxon>Pasteurellaceae</taxon>
        <taxon>Conservatibacter</taxon>
    </lineage>
</organism>
<sequence length="273" mass="28116">MSATLKVLDAKTEIASYQVQKGQALIIDAQDKVNYQLVDNSTGLGPQNIIAKRDGNNLQVILEDGDTLPDIIIKNYYGSAEKPEDVTNLLVGQHENGKIYAYVPESGQVPDAVSMLDAGDAAPQALGGDEISGLWVFSPWWLLALIPIAGAAALLAGGSSGGGDNNTPAPTPTPTPTPTPATAANQPTVELTAVNGNQTGGAQVTPAAGNNAVTITFKDEKGVEHTITATKDANGNWTLDNTPDGVSIDPTTGTVTFTPDALADGEEVSVVGK</sequence>
<comment type="caution">
    <text evidence="2">The sequence shown here is derived from an EMBL/GenBank/DDBJ whole genome shotgun (WGS) entry which is preliminary data.</text>
</comment>
<dbReference type="OrthoDB" id="5672272at2"/>
<evidence type="ECO:0000256" key="1">
    <source>
        <dbReference type="SAM" id="MobiDB-lite"/>
    </source>
</evidence>
<feature type="region of interest" description="Disordered" evidence="1">
    <location>
        <begin position="161"/>
        <end position="183"/>
    </location>
</feature>
<dbReference type="Gene3D" id="2.60.40.10">
    <property type="entry name" value="Immunoglobulins"/>
    <property type="match status" value="1"/>
</dbReference>
<dbReference type="Proteomes" id="UP000229329">
    <property type="component" value="Unassembled WGS sequence"/>
</dbReference>
<feature type="compositionally biased region" description="Pro residues" evidence="1">
    <location>
        <begin position="169"/>
        <end position="179"/>
    </location>
</feature>
<evidence type="ECO:0008006" key="4">
    <source>
        <dbReference type="Google" id="ProtNLM"/>
    </source>
</evidence>
<proteinExistence type="predicted"/>
<dbReference type="AlphaFoldDB" id="A0A2M8S412"/>
<evidence type="ECO:0000313" key="2">
    <source>
        <dbReference type="EMBL" id="PJG85886.1"/>
    </source>
</evidence>
<accession>A0A2M8S412</accession>
<protein>
    <recommendedName>
        <fullName evidence="4">Bacterial Ig domain-containing protein</fullName>
    </recommendedName>
</protein>
<dbReference type="RefSeq" id="WP_100288274.1">
    <property type="nucleotide sequence ID" value="NZ_PHHA01000005.1"/>
</dbReference>
<dbReference type="EMBL" id="PHHA01000005">
    <property type="protein sequence ID" value="PJG85886.1"/>
    <property type="molecule type" value="Genomic_DNA"/>
</dbReference>
<dbReference type="InterPro" id="IPR013783">
    <property type="entry name" value="Ig-like_fold"/>
</dbReference>
<evidence type="ECO:0000313" key="3">
    <source>
        <dbReference type="Proteomes" id="UP000229329"/>
    </source>
</evidence>
<keyword evidence="3" id="KW-1185">Reference proteome</keyword>
<name>A0A2M8S412_9PAST</name>